<sequence length="343" mass="36892">MKSIVLIASLGSLAIAKPTWSIGQKVDTKSGPVTGHASSWKPDVSEYLGIPFAQPPVGDLRFAPPKAFTGSKPIDGTKYGKNCPENIGGPADRSANATAGEDCLTLNVWTKPQTGEKAKAVMIWVYGGGFGMGKTSDILYDGARLADDNDVVLVSMNYRTNIFGFPRAPWLKEKNPALLDQRLAIEWIRDKLVLRMIILWLYADNSSIAAFGGDPKRMILFGQSAGSASVDMYSFAYAKDPIVYGLIAESGLASNPATPTVNASSGWFQASQKLGCGGEEAGEKTMPCMRTKKWEDILDSIERRGVTPNLGAGGFGPSYDGISVMPDYNKRRAEGNFAHLVSH</sequence>
<dbReference type="EMBL" id="MU004232">
    <property type="protein sequence ID" value="KAF2672425.1"/>
    <property type="molecule type" value="Genomic_DNA"/>
</dbReference>
<feature type="region of interest" description="Disordered" evidence="4">
    <location>
        <begin position="73"/>
        <end position="94"/>
    </location>
</feature>
<gene>
    <name evidence="6" type="ORF">BT63DRAFT_422881</name>
</gene>
<dbReference type="Pfam" id="PF00135">
    <property type="entry name" value="COesterase"/>
    <property type="match status" value="1"/>
</dbReference>
<keyword evidence="2 3" id="KW-0378">Hydrolase</keyword>
<proteinExistence type="inferred from homology"/>
<evidence type="ECO:0000256" key="1">
    <source>
        <dbReference type="ARBA" id="ARBA00005964"/>
    </source>
</evidence>
<dbReference type="InterPro" id="IPR050654">
    <property type="entry name" value="AChE-related_enzymes"/>
</dbReference>
<name>A0A6A6UJH3_9PEZI</name>
<dbReference type="AlphaFoldDB" id="A0A6A6UJH3"/>
<dbReference type="PANTHER" id="PTHR43918">
    <property type="entry name" value="ACETYLCHOLINESTERASE"/>
    <property type="match status" value="1"/>
</dbReference>
<feature type="signal peptide" evidence="3">
    <location>
        <begin position="1"/>
        <end position="16"/>
    </location>
</feature>
<dbReference type="GO" id="GO:0052689">
    <property type="term" value="F:carboxylic ester hydrolase activity"/>
    <property type="evidence" value="ECO:0007669"/>
    <property type="project" value="TreeGrafter"/>
</dbReference>
<dbReference type="EC" id="3.1.1.-" evidence="3"/>
<dbReference type="OrthoDB" id="408631at2759"/>
<comment type="similarity">
    <text evidence="1 3">Belongs to the type-B carboxylesterase/lipase family.</text>
</comment>
<dbReference type="SUPFAM" id="SSF53474">
    <property type="entry name" value="alpha/beta-Hydrolases"/>
    <property type="match status" value="1"/>
</dbReference>
<dbReference type="PROSITE" id="PS00122">
    <property type="entry name" value="CARBOXYLESTERASE_B_1"/>
    <property type="match status" value="1"/>
</dbReference>
<keyword evidence="7" id="KW-1185">Reference proteome</keyword>
<evidence type="ECO:0000313" key="6">
    <source>
        <dbReference type="EMBL" id="KAF2672425.1"/>
    </source>
</evidence>
<feature type="domain" description="Carboxylesterase type B" evidence="5">
    <location>
        <begin position="25"/>
        <end position="329"/>
    </location>
</feature>
<protein>
    <recommendedName>
        <fullName evidence="3">Carboxylic ester hydrolase</fullName>
        <ecNumber evidence="3">3.1.1.-</ecNumber>
    </recommendedName>
</protein>
<accession>A0A6A6UJH3</accession>
<reference evidence="6" key="1">
    <citation type="journal article" date="2020" name="Stud. Mycol.">
        <title>101 Dothideomycetes genomes: a test case for predicting lifestyles and emergence of pathogens.</title>
        <authorList>
            <person name="Haridas S."/>
            <person name="Albert R."/>
            <person name="Binder M."/>
            <person name="Bloem J."/>
            <person name="Labutti K."/>
            <person name="Salamov A."/>
            <person name="Andreopoulos B."/>
            <person name="Baker S."/>
            <person name="Barry K."/>
            <person name="Bills G."/>
            <person name="Bluhm B."/>
            <person name="Cannon C."/>
            <person name="Castanera R."/>
            <person name="Culley D."/>
            <person name="Daum C."/>
            <person name="Ezra D."/>
            <person name="Gonzalez J."/>
            <person name="Henrissat B."/>
            <person name="Kuo A."/>
            <person name="Liang C."/>
            <person name="Lipzen A."/>
            <person name="Lutzoni F."/>
            <person name="Magnuson J."/>
            <person name="Mondo S."/>
            <person name="Nolan M."/>
            <person name="Ohm R."/>
            <person name="Pangilinan J."/>
            <person name="Park H.-J."/>
            <person name="Ramirez L."/>
            <person name="Alfaro M."/>
            <person name="Sun H."/>
            <person name="Tritt A."/>
            <person name="Yoshinaga Y."/>
            <person name="Zwiers L.-H."/>
            <person name="Turgeon B."/>
            <person name="Goodwin S."/>
            <person name="Spatafora J."/>
            <person name="Crous P."/>
            <person name="Grigoriev I."/>
        </authorList>
    </citation>
    <scope>NUCLEOTIDE SEQUENCE</scope>
    <source>
        <strain evidence="6">CBS 115976</strain>
    </source>
</reference>
<dbReference type="Gene3D" id="3.40.50.1820">
    <property type="entry name" value="alpha/beta hydrolase"/>
    <property type="match status" value="1"/>
</dbReference>
<evidence type="ECO:0000256" key="2">
    <source>
        <dbReference type="ARBA" id="ARBA00022801"/>
    </source>
</evidence>
<organism evidence="6 7">
    <name type="scientific">Microthyrium microscopicum</name>
    <dbReference type="NCBI Taxonomy" id="703497"/>
    <lineage>
        <taxon>Eukaryota</taxon>
        <taxon>Fungi</taxon>
        <taxon>Dikarya</taxon>
        <taxon>Ascomycota</taxon>
        <taxon>Pezizomycotina</taxon>
        <taxon>Dothideomycetes</taxon>
        <taxon>Dothideomycetes incertae sedis</taxon>
        <taxon>Microthyriales</taxon>
        <taxon>Microthyriaceae</taxon>
        <taxon>Microthyrium</taxon>
    </lineage>
</organism>
<dbReference type="Proteomes" id="UP000799302">
    <property type="component" value="Unassembled WGS sequence"/>
</dbReference>
<evidence type="ECO:0000256" key="4">
    <source>
        <dbReference type="SAM" id="MobiDB-lite"/>
    </source>
</evidence>
<dbReference type="InterPro" id="IPR019826">
    <property type="entry name" value="Carboxylesterase_B_AS"/>
</dbReference>
<evidence type="ECO:0000259" key="5">
    <source>
        <dbReference type="Pfam" id="PF00135"/>
    </source>
</evidence>
<evidence type="ECO:0000313" key="7">
    <source>
        <dbReference type="Proteomes" id="UP000799302"/>
    </source>
</evidence>
<evidence type="ECO:0000256" key="3">
    <source>
        <dbReference type="RuleBase" id="RU361235"/>
    </source>
</evidence>
<keyword evidence="3" id="KW-0732">Signal</keyword>
<dbReference type="InterPro" id="IPR029058">
    <property type="entry name" value="AB_hydrolase_fold"/>
</dbReference>
<feature type="chain" id="PRO_5025705574" description="Carboxylic ester hydrolase" evidence="3">
    <location>
        <begin position="17"/>
        <end position="343"/>
    </location>
</feature>
<dbReference type="InterPro" id="IPR002018">
    <property type="entry name" value="CarbesteraseB"/>
</dbReference>
<dbReference type="PANTHER" id="PTHR43918:SF4">
    <property type="entry name" value="CARBOXYLIC ESTER HYDROLASE"/>
    <property type="match status" value="1"/>
</dbReference>